<feature type="transmembrane region" description="Helical" evidence="2">
    <location>
        <begin position="69"/>
        <end position="88"/>
    </location>
</feature>
<proteinExistence type="predicted"/>
<keyword evidence="4" id="KW-1185">Reference proteome</keyword>
<evidence type="ECO:0008006" key="5">
    <source>
        <dbReference type="Google" id="ProtNLM"/>
    </source>
</evidence>
<gene>
    <name evidence="3" type="ORF">GCM10023195_00360</name>
</gene>
<sequence>MREDEVWELRLRRERETTAGLWPIGRALAVAGLSVAVGLAMVTVVALAVLGFPHLARHKDLSVGDLLDVLKLVLGTVAGAGALAALVMNYRKQRVAEVAETRDRVRVFNERFTTAAGQLGHDEAAVRLAGIYAMAGLADDWEHGRQTCIDVLCAYLRMPYEPDPGSGAPAAEGLVFGRNQEVRHAIIKVITTHLRSGARVSWRGHDFDFTGARFDGGDFSHAKFIDGEISFTGAEFTGGTVSFAGAEFRSEVSFARAEFTGGVVDFSGAEFTRVTSGTVSFSGAQFTGGEVSFGGAQFTSGVVDFSGAVFIDGTADFSGAQFTGSTVDFSGADFTGGEVIFSGAGFIVGKISFTHAEFTSGTVTFTGAGFIEGEVTFSGARFTGGTVDLHDLRFTKVSPSFDEAVLASPPEGLRLPATATAPQPGETSGR</sequence>
<dbReference type="Gene3D" id="2.160.20.80">
    <property type="entry name" value="E3 ubiquitin-protein ligase SopA"/>
    <property type="match status" value="1"/>
</dbReference>
<keyword evidence="2" id="KW-0472">Membrane</keyword>
<accession>A0ABP8TAP9</accession>
<dbReference type="Proteomes" id="UP001500212">
    <property type="component" value="Unassembled WGS sequence"/>
</dbReference>
<evidence type="ECO:0000256" key="1">
    <source>
        <dbReference type="SAM" id="MobiDB-lite"/>
    </source>
</evidence>
<feature type="region of interest" description="Disordered" evidence="1">
    <location>
        <begin position="409"/>
        <end position="430"/>
    </location>
</feature>
<dbReference type="RefSeq" id="WP_345346168.1">
    <property type="nucleotide sequence ID" value="NZ_BAABHJ010000001.1"/>
</dbReference>
<keyword evidence="2" id="KW-0812">Transmembrane</keyword>
<comment type="caution">
    <text evidence="3">The sequence shown here is derived from an EMBL/GenBank/DDBJ whole genome shotgun (WGS) entry which is preliminary data.</text>
</comment>
<evidence type="ECO:0000256" key="2">
    <source>
        <dbReference type="SAM" id="Phobius"/>
    </source>
</evidence>
<feature type="transmembrane region" description="Helical" evidence="2">
    <location>
        <begin position="21"/>
        <end position="49"/>
    </location>
</feature>
<dbReference type="SUPFAM" id="SSF141571">
    <property type="entry name" value="Pentapeptide repeat-like"/>
    <property type="match status" value="1"/>
</dbReference>
<keyword evidence="2" id="KW-1133">Transmembrane helix</keyword>
<evidence type="ECO:0000313" key="3">
    <source>
        <dbReference type="EMBL" id="GAA4600596.1"/>
    </source>
</evidence>
<name>A0ABP8TAP9_9ACTN</name>
<protein>
    <recommendedName>
        <fullName evidence="5">Pentapeptide repeat-containing protein</fullName>
    </recommendedName>
</protein>
<evidence type="ECO:0000313" key="4">
    <source>
        <dbReference type="Proteomes" id="UP001500212"/>
    </source>
</evidence>
<dbReference type="EMBL" id="BAABHJ010000001">
    <property type="protein sequence ID" value="GAA4600596.1"/>
    <property type="molecule type" value="Genomic_DNA"/>
</dbReference>
<organism evidence="3 4">
    <name type="scientific">Actinoallomurus liliacearum</name>
    <dbReference type="NCBI Taxonomy" id="1080073"/>
    <lineage>
        <taxon>Bacteria</taxon>
        <taxon>Bacillati</taxon>
        <taxon>Actinomycetota</taxon>
        <taxon>Actinomycetes</taxon>
        <taxon>Streptosporangiales</taxon>
        <taxon>Thermomonosporaceae</taxon>
        <taxon>Actinoallomurus</taxon>
    </lineage>
</organism>
<reference evidence="4" key="1">
    <citation type="journal article" date="2019" name="Int. J. Syst. Evol. Microbiol.">
        <title>The Global Catalogue of Microorganisms (GCM) 10K type strain sequencing project: providing services to taxonomists for standard genome sequencing and annotation.</title>
        <authorList>
            <consortium name="The Broad Institute Genomics Platform"/>
            <consortium name="The Broad Institute Genome Sequencing Center for Infectious Disease"/>
            <person name="Wu L."/>
            <person name="Ma J."/>
        </authorList>
    </citation>
    <scope>NUCLEOTIDE SEQUENCE [LARGE SCALE GENOMIC DNA]</scope>
    <source>
        <strain evidence="4">JCM 17938</strain>
    </source>
</reference>